<reference evidence="1 2" key="1">
    <citation type="submission" date="2012-05" db="EMBL/GenBank/DDBJ databases">
        <authorList>
            <person name="Weinstock G."/>
            <person name="Sodergren E."/>
            <person name="Lobos E.A."/>
            <person name="Fulton L."/>
            <person name="Fulton R."/>
            <person name="Courtney L."/>
            <person name="Fronick C."/>
            <person name="O'Laughlin M."/>
            <person name="Godfrey J."/>
            <person name="Wilson R.M."/>
            <person name="Miner T."/>
            <person name="Farmer C."/>
            <person name="Delehaunty K."/>
            <person name="Cordes M."/>
            <person name="Minx P."/>
            <person name="Tomlinson C."/>
            <person name="Chen J."/>
            <person name="Wollam A."/>
            <person name="Pepin K.H."/>
            <person name="Bhonagiri V."/>
            <person name="Zhang X."/>
            <person name="Suruliraj S."/>
            <person name="Warren W."/>
            <person name="Mitreva M."/>
            <person name="Mardis E.R."/>
            <person name="Wilson R.K."/>
        </authorList>
    </citation>
    <scope>NUCLEOTIDE SEQUENCE [LARGE SCALE GENOMIC DNA]</scope>
    <source>
        <strain evidence="1 2">F0055</strain>
    </source>
</reference>
<gene>
    <name evidence="1" type="ORF">HMPREF9151_01028</name>
</gene>
<keyword evidence="2" id="KW-1185">Reference proteome</keyword>
<sequence>MLKDNLFMWVNGKREFLWKILIEVNKSKDFQQEILIPDWT</sequence>
<dbReference type="STRING" id="1127699.HMPREF9151_01028"/>
<dbReference type="AlphaFoldDB" id="L1NDS1"/>
<dbReference type="EMBL" id="AMEP01000068">
    <property type="protein sequence ID" value="EKY01486.1"/>
    <property type="molecule type" value="Genomic_DNA"/>
</dbReference>
<protein>
    <submittedName>
        <fullName evidence="1">Uncharacterized protein</fullName>
    </submittedName>
</protein>
<comment type="caution">
    <text evidence="1">The sequence shown here is derived from an EMBL/GenBank/DDBJ whole genome shotgun (WGS) entry which is preliminary data.</text>
</comment>
<proteinExistence type="predicted"/>
<organism evidence="1 2">
    <name type="scientific">Hoylesella saccharolytica F0055</name>
    <dbReference type="NCBI Taxonomy" id="1127699"/>
    <lineage>
        <taxon>Bacteria</taxon>
        <taxon>Pseudomonadati</taxon>
        <taxon>Bacteroidota</taxon>
        <taxon>Bacteroidia</taxon>
        <taxon>Bacteroidales</taxon>
        <taxon>Prevotellaceae</taxon>
        <taxon>Hoylesella</taxon>
    </lineage>
</organism>
<dbReference type="Proteomes" id="UP000010433">
    <property type="component" value="Unassembled WGS sequence"/>
</dbReference>
<evidence type="ECO:0000313" key="1">
    <source>
        <dbReference type="EMBL" id="EKY01486.1"/>
    </source>
</evidence>
<accession>L1NDS1</accession>
<name>L1NDS1_9BACT</name>
<dbReference type="HOGENOM" id="CLU_3294509_0_0_10"/>
<evidence type="ECO:0000313" key="2">
    <source>
        <dbReference type="Proteomes" id="UP000010433"/>
    </source>
</evidence>